<dbReference type="RefSeq" id="WP_183662779.1">
    <property type="nucleotide sequence ID" value="NZ_BAAAXX010000179.1"/>
</dbReference>
<comment type="caution">
    <text evidence="2">The sequence shown here is derived from an EMBL/GenBank/DDBJ whole genome shotgun (WGS) entry which is preliminary data.</text>
</comment>
<protein>
    <submittedName>
        <fullName evidence="2">Uncharacterized protein (TIGR02246 family)</fullName>
    </submittedName>
</protein>
<evidence type="ECO:0000259" key="1">
    <source>
        <dbReference type="Pfam" id="PF14534"/>
    </source>
</evidence>
<proteinExistence type="predicted"/>
<evidence type="ECO:0000313" key="3">
    <source>
        <dbReference type="Proteomes" id="UP000579945"/>
    </source>
</evidence>
<keyword evidence="3" id="KW-1185">Reference proteome</keyword>
<dbReference type="Proteomes" id="UP000579945">
    <property type="component" value="Unassembled WGS sequence"/>
</dbReference>
<organism evidence="2 3">
    <name type="scientific">Nonomuraea dietziae</name>
    <dbReference type="NCBI Taxonomy" id="65515"/>
    <lineage>
        <taxon>Bacteria</taxon>
        <taxon>Bacillati</taxon>
        <taxon>Actinomycetota</taxon>
        <taxon>Actinomycetes</taxon>
        <taxon>Streptosporangiales</taxon>
        <taxon>Streptosporangiaceae</taxon>
        <taxon>Nonomuraea</taxon>
    </lineage>
</organism>
<name>A0A7W5VKT5_9ACTN</name>
<dbReference type="GeneID" id="95395847"/>
<gene>
    <name evidence="2" type="ORF">FHR33_009901</name>
</gene>
<dbReference type="NCBIfam" id="TIGR02246">
    <property type="entry name" value="SgcJ/EcaC family oxidoreductase"/>
    <property type="match status" value="1"/>
</dbReference>
<dbReference type="InterPro" id="IPR032710">
    <property type="entry name" value="NTF2-like_dom_sf"/>
</dbReference>
<dbReference type="SUPFAM" id="SSF54427">
    <property type="entry name" value="NTF2-like"/>
    <property type="match status" value="1"/>
</dbReference>
<dbReference type="InterPro" id="IPR027843">
    <property type="entry name" value="DUF4440"/>
</dbReference>
<dbReference type="Pfam" id="PF14534">
    <property type="entry name" value="DUF4440"/>
    <property type="match status" value="1"/>
</dbReference>
<sequence length="132" mass="14373">MTSLTQPHIDREVRAVIDQVYQAWAENDADAFVVPYAQDATALLPGSYLPNREAIHASMKAAFSGPLLGSTPVHEVEAIRYPSPDTAIVIGKSATVLAGQSEPVSTSRGHDTWVLSRYDGMWQVHAFHTSPE</sequence>
<evidence type="ECO:0000313" key="2">
    <source>
        <dbReference type="EMBL" id="MBB3733948.1"/>
    </source>
</evidence>
<dbReference type="Gene3D" id="3.10.450.50">
    <property type="match status" value="1"/>
</dbReference>
<feature type="domain" description="DUF4440" evidence="1">
    <location>
        <begin position="13"/>
        <end position="124"/>
    </location>
</feature>
<reference evidence="2 3" key="1">
    <citation type="submission" date="2020-08" db="EMBL/GenBank/DDBJ databases">
        <title>Sequencing the genomes of 1000 actinobacteria strains.</title>
        <authorList>
            <person name="Klenk H.-P."/>
        </authorList>
    </citation>
    <scope>NUCLEOTIDE SEQUENCE [LARGE SCALE GENOMIC DNA]</scope>
    <source>
        <strain evidence="2 3">DSM 44320</strain>
    </source>
</reference>
<accession>A0A7W5VKT5</accession>
<dbReference type="AlphaFoldDB" id="A0A7W5VKT5"/>
<dbReference type="EMBL" id="JACIBV010000003">
    <property type="protein sequence ID" value="MBB3733948.1"/>
    <property type="molecule type" value="Genomic_DNA"/>
</dbReference>
<dbReference type="InterPro" id="IPR011944">
    <property type="entry name" value="Steroid_delta5-4_isomerase"/>
</dbReference>